<accession>A0A1X6WLY5</accession>
<dbReference type="AlphaFoldDB" id="A0A1X6WLY5"/>
<proteinExistence type="predicted"/>
<name>A0A1X6WLY5_9ENTE</name>
<evidence type="ECO:0000313" key="4">
    <source>
        <dbReference type="Proteomes" id="UP000195918"/>
    </source>
</evidence>
<dbReference type="EMBL" id="FWFD01000008">
    <property type="protein sequence ID" value="SLM85344.1"/>
    <property type="molecule type" value="Genomic_DNA"/>
</dbReference>
<keyword evidence="4" id="KW-1185">Reference proteome</keyword>
<feature type="chain" id="PRO_5013118191" description="WxL domain-containing protein" evidence="1">
    <location>
        <begin position="27"/>
        <end position="287"/>
    </location>
</feature>
<evidence type="ECO:0000256" key="1">
    <source>
        <dbReference type="SAM" id="SignalP"/>
    </source>
</evidence>
<dbReference type="Pfam" id="PF13731">
    <property type="entry name" value="WxL"/>
    <property type="match status" value="1"/>
</dbReference>
<protein>
    <recommendedName>
        <fullName evidence="2">WxL domain-containing protein</fullName>
    </recommendedName>
</protein>
<feature type="domain" description="WxL" evidence="2">
    <location>
        <begin position="27"/>
        <end position="284"/>
    </location>
</feature>
<organism evidence="3 4">
    <name type="scientific">Vagococcus fluvialis bH819</name>
    <dbReference type="NCBI Taxonomy" id="1255619"/>
    <lineage>
        <taxon>Bacteria</taxon>
        <taxon>Bacillati</taxon>
        <taxon>Bacillota</taxon>
        <taxon>Bacilli</taxon>
        <taxon>Lactobacillales</taxon>
        <taxon>Enterococcaceae</taxon>
        <taxon>Vagococcus</taxon>
    </lineage>
</organism>
<keyword evidence="1" id="KW-0732">Signal</keyword>
<dbReference type="RefSeq" id="WP_086950980.1">
    <property type="nucleotide sequence ID" value="NZ_FWFD01000008.1"/>
</dbReference>
<gene>
    <name evidence="3" type="ORF">FM121_04550</name>
</gene>
<dbReference type="OrthoDB" id="2157690at2"/>
<dbReference type="Proteomes" id="UP000195918">
    <property type="component" value="Unassembled WGS sequence"/>
</dbReference>
<evidence type="ECO:0000313" key="3">
    <source>
        <dbReference type="EMBL" id="SLM85344.1"/>
    </source>
</evidence>
<reference evidence="4" key="1">
    <citation type="submission" date="2017-02" db="EMBL/GenBank/DDBJ databases">
        <authorList>
            <person name="Dridi B."/>
        </authorList>
    </citation>
    <scope>NUCLEOTIDE SEQUENCE [LARGE SCALE GENOMIC DNA]</scope>
    <source>
        <strain evidence="4">bH819</strain>
    </source>
</reference>
<dbReference type="InterPro" id="IPR027994">
    <property type="entry name" value="WxL_dom"/>
</dbReference>
<sequence length="287" mass="31743">MKKNHAILALGLCLISATLVGTKTFAASGETNGKVEFEKPKDPNINGPFNIIKPGTYNQWITIPKSEGSITVDGEFGFSFVPNLNFGKVRISTKDERHNLNQPIKYQDYTEGKDFDAEDGRKIKYLPPFLQVINLRGTKEAYQVSVTASKFASAEAGVGELTNTRIELKDFSLRNNLLDKTTESDANSIFNTPVGEVDNQGYVSLIPDQKVSLMNTKEGKGSDSDGSSSSLVFAENYKNDKAYDQFFNTDSEASAYESIRLFVPSSDMPQPKKEYSATLKWELGNVQ</sequence>
<evidence type="ECO:0000259" key="2">
    <source>
        <dbReference type="Pfam" id="PF13731"/>
    </source>
</evidence>
<feature type="signal peptide" evidence="1">
    <location>
        <begin position="1"/>
        <end position="26"/>
    </location>
</feature>